<dbReference type="SUPFAM" id="SSF52266">
    <property type="entry name" value="SGNH hydrolase"/>
    <property type="match status" value="1"/>
</dbReference>
<evidence type="ECO:0000256" key="2">
    <source>
        <dbReference type="SAM" id="SignalP"/>
    </source>
</evidence>
<reference evidence="4 5" key="1">
    <citation type="submission" date="2016-10" db="EMBL/GenBank/DDBJ databases">
        <authorList>
            <person name="de Groot N.N."/>
        </authorList>
    </citation>
    <scope>NUCLEOTIDE SEQUENCE [LARGE SCALE GENOMIC DNA]</scope>
    <source>
        <strain evidence="4 5">DSM 19886</strain>
    </source>
</reference>
<accession>A0A1G9VI60</accession>
<dbReference type="GO" id="GO:0016788">
    <property type="term" value="F:hydrolase activity, acting on ester bonds"/>
    <property type="evidence" value="ECO:0007669"/>
    <property type="project" value="UniProtKB-ARBA"/>
</dbReference>
<dbReference type="Gene3D" id="3.40.50.1110">
    <property type="entry name" value="SGNH hydrolase"/>
    <property type="match status" value="1"/>
</dbReference>
<dbReference type="AlphaFoldDB" id="A0A1G9VI60"/>
<dbReference type="InterPro" id="IPR036514">
    <property type="entry name" value="SGNH_hydro_sf"/>
</dbReference>
<sequence length="244" mass="27584">MNKSKLLFLVLCFVVGCSSQKKATVFKSSENTAAVALKKSGRGWAERHQTILSRLGMKPELILVGNSIFHTLDNEDRKEVWTKYLNKYHTVNMGISGDRTENVIWRLQNGSLEKVEPKVAIVLIGTNNTDGNHYMTVSKPEQLAEGIWKICDIIGEKLPNTKILLMGILPYGYNPNHRNELNKSTNELISKFPGRNTNITYIDISPIYLNADGNVKKNVCQITYIPTLQATYLCSKRLKKKLKN</sequence>
<dbReference type="PROSITE" id="PS51257">
    <property type="entry name" value="PROKAR_LIPOPROTEIN"/>
    <property type="match status" value="1"/>
</dbReference>
<dbReference type="InterPro" id="IPR013830">
    <property type="entry name" value="SGNH_hydro"/>
</dbReference>
<dbReference type="Proteomes" id="UP000199440">
    <property type="component" value="Unassembled WGS sequence"/>
</dbReference>
<keyword evidence="5" id="KW-1185">Reference proteome</keyword>
<feature type="domain" description="SGNH hydrolase-type esterase" evidence="3">
    <location>
        <begin position="64"/>
        <end position="215"/>
    </location>
</feature>
<feature type="chain" id="PRO_5011558035" evidence="2">
    <location>
        <begin position="24"/>
        <end position="244"/>
    </location>
</feature>
<feature type="signal peptide" evidence="2">
    <location>
        <begin position="1"/>
        <end position="23"/>
    </location>
</feature>
<dbReference type="EMBL" id="FNGV01000013">
    <property type="protein sequence ID" value="SDM71505.1"/>
    <property type="molecule type" value="Genomic_DNA"/>
</dbReference>
<dbReference type="PANTHER" id="PTHR11852:SF0">
    <property type="entry name" value="PLATELET-ACTIVATING FACTOR ACETYLHYDROLASE IB SUBUNIT BETA HOMOLOG"/>
    <property type="match status" value="1"/>
</dbReference>
<dbReference type="STRING" id="192904.SAMN04488514_11385"/>
<evidence type="ECO:0000313" key="4">
    <source>
        <dbReference type="EMBL" id="SDM71505.1"/>
    </source>
</evidence>
<comment type="similarity">
    <text evidence="1">Belongs to the 'GDSL' lipolytic enzyme family. Platelet-activating factor acetylhydrolase IB beta/gamma subunits subfamily.</text>
</comment>
<dbReference type="RefSeq" id="WP_218129619.1">
    <property type="nucleotide sequence ID" value="NZ_FNGV01000013.1"/>
</dbReference>
<dbReference type="PANTHER" id="PTHR11852">
    <property type="entry name" value="PLATELET-ACTIVATING FACTOR ACETYLHYDROLASE"/>
    <property type="match status" value="1"/>
</dbReference>
<protein>
    <submittedName>
        <fullName evidence="4">Lysophospholipase L1</fullName>
    </submittedName>
</protein>
<name>A0A1G9VI60_9FLAO</name>
<dbReference type="Pfam" id="PF13472">
    <property type="entry name" value="Lipase_GDSL_2"/>
    <property type="match status" value="1"/>
</dbReference>
<evidence type="ECO:0000259" key="3">
    <source>
        <dbReference type="Pfam" id="PF13472"/>
    </source>
</evidence>
<gene>
    <name evidence="4" type="ORF">SAMN04488514_11385</name>
</gene>
<keyword evidence="2" id="KW-0732">Signal</keyword>
<evidence type="ECO:0000313" key="5">
    <source>
        <dbReference type="Proteomes" id="UP000199440"/>
    </source>
</evidence>
<organism evidence="4 5">
    <name type="scientific">Kriegella aquimaris</name>
    <dbReference type="NCBI Taxonomy" id="192904"/>
    <lineage>
        <taxon>Bacteria</taxon>
        <taxon>Pseudomonadati</taxon>
        <taxon>Bacteroidota</taxon>
        <taxon>Flavobacteriia</taxon>
        <taxon>Flavobacteriales</taxon>
        <taxon>Flavobacteriaceae</taxon>
        <taxon>Kriegella</taxon>
    </lineage>
</organism>
<evidence type="ECO:0000256" key="1">
    <source>
        <dbReference type="ARBA" id="ARBA00038184"/>
    </source>
</evidence>
<proteinExistence type="inferred from homology"/>